<dbReference type="InterPro" id="IPR002129">
    <property type="entry name" value="PyrdxlP-dep_de-COase"/>
</dbReference>
<dbReference type="RefSeq" id="WP_268907493.1">
    <property type="nucleotide sequence ID" value="NZ_AP024086.1"/>
</dbReference>
<evidence type="ECO:0008006" key="7">
    <source>
        <dbReference type="Google" id="ProtNLM"/>
    </source>
</evidence>
<dbReference type="PANTHER" id="PTHR45677:SF8">
    <property type="entry name" value="CYSTEINE SULFINIC ACID DECARBOXYLASE"/>
    <property type="match status" value="1"/>
</dbReference>
<evidence type="ECO:0000256" key="4">
    <source>
        <dbReference type="PIRSR" id="PIRSR602129-50"/>
    </source>
</evidence>
<sequence length="99" mass="11170">MEITELERRLDAVVAEDGIPFFVAATAGTTVRGAYDPIEPLLKLRDKYQFWLHVDGAWGGAAVMSEKLRKQYLSGLECADSFTWDFHKMLGRHSCAIFC</sequence>
<protein>
    <recommendedName>
        <fullName evidence="7">Glutamate decarboxylase</fullName>
    </recommendedName>
</protein>
<dbReference type="GO" id="GO:0016831">
    <property type="term" value="F:carboxy-lyase activity"/>
    <property type="evidence" value="ECO:0007669"/>
    <property type="project" value="UniProtKB-KW"/>
</dbReference>
<dbReference type="Pfam" id="PF00282">
    <property type="entry name" value="Pyridoxal_deC"/>
    <property type="match status" value="1"/>
</dbReference>
<evidence type="ECO:0000256" key="2">
    <source>
        <dbReference type="ARBA" id="ARBA00022793"/>
    </source>
</evidence>
<dbReference type="GO" id="GO:0005737">
    <property type="term" value="C:cytoplasm"/>
    <property type="evidence" value="ECO:0007669"/>
    <property type="project" value="TreeGrafter"/>
</dbReference>
<accession>A0A8D5FPR5</accession>
<dbReference type="PANTHER" id="PTHR45677">
    <property type="entry name" value="GLUTAMATE DECARBOXYLASE-RELATED"/>
    <property type="match status" value="1"/>
</dbReference>
<proteinExistence type="predicted"/>
<keyword evidence="3 4" id="KW-0663">Pyridoxal phosphate</keyword>
<keyword evidence="6" id="KW-1185">Reference proteome</keyword>
<feature type="modified residue" description="N6-(pyridoxal phosphate)lysine" evidence="4">
    <location>
        <position position="88"/>
    </location>
</feature>
<dbReference type="GO" id="GO:0030170">
    <property type="term" value="F:pyridoxal phosphate binding"/>
    <property type="evidence" value="ECO:0007669"/>
    <property type="project" value="InterPro"/>
</dbReference>
<evidence type="ECO:0000313" key="5">
    <source>
        <dbReference type="EMBL" id="BCL59559.1"/>
    </source>
</evidence>
<dbReference type="Proteomes" id="UP000826725">
    <property type="component" value="Chromosome"/>
</dbReference>
<dbReference type="EMBL" id="AP024086">
    <property type="protein sequence ID" value="BCL59559.1"/>
    <property type="molecule type" value="Genomic_DNA"/>
</dbReference>
<dbReference type="KEGG" id="dbk:DGMP_02520"/>
<keyword evidence="2" id="KW-0210">Decarboxylase</keyword>
<dbReference type="GO" id="GO:0019752">
    <property type="term" value="P:carboxylic acid metabolic process"/>
    <property type="evidence" value="ECO:0007669"/>
    <property type="project" value="InterPro"/>
</dbReference>
<comment type="cofactor">
    <cofactor evidence="1 4">
        <name>pyridoxal 5'-phosphate</name>
        <dbReference type="ChEBI" id="CHEBI:597326"/>
    </cofactor>
</comment>
<dbReference type="AlphaFoldDB" id="A0A8D5FPR5"/>
<evidence type="ECO:0000256" key="3">
    <source>
        <dbReference type="ARBA" id="ARBA00022898"/>
    </source>
</evidence>
<gene>
    <name evidence="5" type="ORF">DGMP_02520</name>
</gene>
<evidence type="ECO:0000256" key="1">
    <source>
        <dbReference type="ARBA" id="ARBA00001933"/>
    </source>
</evidence>
<evidence type="ECO:0000313" key="6">
    <source>
        <dbReference type="Proteomes" id="UP000826725"/>
    </source>
</evidence>
<reference evidence="5" key="1">
    <citation type="submission" date="2020-09" db="EMBL/GenBank/DDBJ databases">
        <title>Desulfogranum mesoprofundum gen. nov., sp. nov., a novel mesophilic, sulfate-reducing chemolithoautotroph isolated from a deep-sea hydrothermal vent chimney in the Suiyo Seamount.</title>
        <authorList>
            <person name="Hashimoto Y."/>
            <person name="Nakagawa S."/>
        </authorList>
    </citation>
    <scope>NUCLEOTIDE SEQUENCE</scope>
    <source>
        <strain evidence="5">KT2</strain>
    </source>
</reference>
<keyword evidence="2" id="KW-0456">Lyase</keyword>
<name>A0A8D5FPR5_9BACT</name>
<organism evidence="5 6">
    <name type="scientific">Desulfomarina profundi</name>
    <dbReference type="NCBI Taxonomy" id="2772557"/>
    <lineage>
        <taxon>Bacteria</taxon>
        <taxon>Pseudomonadati</taxon>
        <taxon>Thermodesulfobacteriota</taxon>
        <taxon>Desulfobulbia</taxon>
        <taxon>Desulfobulbales</taxon>
        <taxon>Desulfobulbaceae</taxon>
        <taxon>Desulfomarina</taxon>
    </lineage>
</organism>